<keyword evidence="12" id="KW-1185">Reference proteome</keyword>
<dbReference type="Gene3D" id="3.30.160.40">
    <property type="entry name" value="Porphobilinogen deaminase, C-terminal domain"/>
    <property type="match status" value="1"/>
</dbReference>
<accession>A0A344URJ1</accession>
<dbReference type="AlphaFoldDB" id="A0A344URJ1"/>
<dbReference type="InterPro" id="IPR036803">
    <property type="entry name" value="Porphobilinogen_deaminase_C_sf"/>
</dbReference>
<dbReference type="InterPro" id="IPR022418">
    <property type="entry name" value="Porphobilinogen_deaminase_C"/>
</dbReference>
<evidence type="ECO:0000256" key="7">
    <source>
        <dbReference type="HAMAP-Rule" id="MF_00260"/>
    </source>
</evidence>
<dbReference type="PROSITE" id="PS00533">
    <property type="entry name" value="PORPHOBILINOGEN_DEAM"/>
    <property type="match status" value="1"/>
</dbReference>
<dbReference type="PRINTS" id="PR00151">
    <property type="entry name" value="PORPHBDMNASE"/>
</dbReference>
<evidence type="ECO:0000256" key="2">
    <source>
        <dbReference type="ARBA" id="ARBA00005638"/>
    </source>
</evidence>
<evidence type="ECO:0000313" key="12">
    <source>
        <dbReference type="Proteomes" id="UP000251995"/>
    </source>
</evidence>
<dbReference type="EC" id="2.5.1.61" evidence="7"/>
<dbReference type="InterPro" id="IPR000860">
    <property type="entry name" value="HemC"/>
</dbReference>
<evidence type="ECO:0000256" key="1">
    <source>
        <dbReference type="ARBA" id="ARBA00002869"/>
    </source>
</evidence>
<dbReference type="PANTHER" id="PTHR11557:SF0">
    <property type="entry name" value="PORPHOBILINOGEN DEAMINASE"/>
    <property type="match status" value="1"/>
</dbReference>
<gene>
    <name evidence="7 11" type="primary">hemC</name>
    <name evidence="11" type="ORF">JS278_00698</name>
</gene>
<dbReference type="FunFam" id="3.40.190.10:FF:000005">
    <property type="entry name" value="Porphobilinogen deaminase"/>
    <property type="match status" value="1"/>
</dbReference>
<evidence type="ECO:0000259" key="10">
    <source>
        <dbReference type="Pfam" id="PF03900"/>
    </source>
</evidence>
<comment type="similarity">
    <text evidence="2 7">Belongs to the HMBS family.</text>
</comment>
<evidence type="ECO:0000259" key="9">
    <source>
        <dbReference type="Pfam" id="PF01379"/>
    </source>
</evidence>
<dbReference type="InterPro" id="IPR022419">
    <property type="entry name" value="Porphobilin_deaminase_cofac_BS"/>
</dbReference>
<evidence type="ECO:0000313" key="11">
    <source>
        <dbReference type="EMBL" id="AXE37889.1"/>
    </source>
</evidence>
<dbReference type="KEGG" id="acij:JS278_00698"/>
<dbReference type="Proteomes" id="UP000251995">
    <property type="component" value="Chromosome"/>
</dbReference>
<dbReference type="SUPFAM" id="SSF54782">
    <property type="entry name" value="Porphobilinogen deaminase (hydroxymethylbilane synthase), C-terminal domain"/>
    <property type="match status" value="1"/>
</dbReference>
<dbReference type="NCBIfam" id="TIGR00212">
    <property type="entry name" value="hemC"/>
    <property type="match status" value="1"/>
</dbReference>
<feature type="domain" description="Porphobilinogen deaminase N-terminal" evidence="9">
    <location>
        <begin position="28"/>
        <end position="234"/>
    </location>
</feature>
<dbReference type="HAMAP" id="MF_00260">
    <property type="entry name" value="Porphobil_deam"/>
    <property type="match status" value="1"/>
</dbReference>
<feature type="region of interest" description="Disordered" evidence="8">
    <location>
        <begin position="348"/>
        <end position="371"/>
    </location>
</feature>
<dbReference type="PIRSF" id="PIRSF001438">
    <property type="entry name" value="4pyrrol_synth_OHMeBilane_synth"/>
    <property type="match status" value="1"/>
</dbReference>
<dbReference type="OrthoDB" id="9810298at2"/>
<dbReference type="GO" id="GO:0006782">
    <property type="term" value="P:protoporphyrinogen IX biosynthetic process"/>
    <property type="evidence" value="ECO:0007669"/>
    <property type="project" value="UniProtKB-UniRule"/>
</dbReference>
<comment type="miscellaneous">
    <text evidence="7">The porphobilinogen subunits are added to the dipyrromethane group.</text>
</comment>
<dbReference type="PANTHER" id="PTHR11557">
    <property type="entry name" value="PORPHOBILINOGEN DEAMINASE"/>
    <property type="match status" value="1"/>
</dbReference>
<sequence>MSRRPGKKSAATQKGAPVTLGSGSSALVRLGTRASALATTQSGMVADALSQHGLDVELVHVTTHGDVNTTPLSQMGGTGVFASAIRADLLAGSCDLAVHSFKDLPTAQPLGLKVAAVPARENPRDALVARDGLALAELPEGSRVGTGSPRRAAQLLAARPDLRIVDIRGNVDTRVGRVKGLGGKEDLDAVIVAASGLRRLGRGAVITEELGFDVMLPAPAQGALAVECRTQDSRFGALAKGLAAIDDLPTRLSATAERAVLARLEAGCAAPVGAFCEAADGKLSLQAVVAAVDGARTVRSAAALELPAPLPTKTDEMADLSGAAHQLGVAVAEDLLAQGAAEVADLHASKGAPSVTRDADQASAAPSEEKQ</sequence>
<feature type="domain" description="Porphobilinogen deaminase C-terminal" evidence="10">
    <location>
        <begin position="253"/>
        <end position="302"/>
    </location>
</feature>
<dbReference type="InterPro" id="IPR022417">
    <property type="entry name" value="Porphobilin_deaminase_N"/>
</dbReference>
<dbReference type="Pfam" id="PF01379">
    <property type="entry name" value="Porphobil_deam"/>
    <property type="match status" value="1"/>
</dbReference>
<dbReference type="EMBL" id="CP025198">
    <property type="protein sequence ID" value="AXE37889.1"/>
    <property type="molecule type" value="Genomic_DNA"/>
</dbReference>
<dbReference type="SUPFAM" id="SSF53850">
    <property type="entry name" value="Periplasmic binding protein-like II"/>
    <property type="match status" value="1"/>
</dbReference>
<evidence type="ECO:0000256" key="8">
    <source>
        <dbReference type="SAM" id="MobiDB-lite"/>
    </source>
</evidence>
<keyword evidence="4 7" id="KW-0808">Transferase</keyword>
<feature type="modified residue" description="S-(dipyrrolylmethanemethyl)cysteine" evidence="7">
    <location>
        <position position="268"/>
    </location>
</feature>
<evidence type="ECO:0000256" key="5">
    <source>
        <dbReference type="ARBA" id="ARBA00023244"/>
    </source>
</evidence>
<name>A0A344URJ1_9ACTN</name>
<dbReference type="Pfam" id="PF03900">
    <property type="entry name" value="Porphobil_deamC"/>
    <property type="match status" value="1"/>
</dbReference>
<evidence type="ECO:0000256" key="6">
    <source>
        <dbReference type="ARBA" id="ARBA00048169"/>
    </source>
</evidence>
<comment type="function">
    <text evidence="1 7">Tetrapolymerization of the monopyrrole PBG into the hydroxymethylbilane pre-uroporphyrinogen in several discrete steps.</text>
</comment>
<comment type="catalytic activity">
    <reaction evidence="6 7">
        <text>4 porphobilinogen + H2O = hydroxymethylbilane + 4 NH4(+)</text>
        <dbReference type="Rhea" id="RHEA:13185"/>
        <dbReference type="ChEBI" id="CHEBI:15377"/>
        <dbReference type="ChEBI" id="CHEBI:28938"/>
        <dbReference type="ChEBI" id="CHEBI:57845"/>
        <dbReference type="ChEBI" id="CHEBI:58126"/>
        <dbReference type="EC" id="2.5.1.61"/>
    </reaction>
</comment>
<proteinExistence type="inferred from homology"/>
<dbReference type="GO" id="GO:0005737">
    <property type="term" value="C:cytoplasm"/>
    <property type="evidence" value="ECO:0007669"/>
    <property type="project" value="UniProtKB-UniRule"/>
</dbReference>
<dbReference type="GO" id="GO:0004418">
    <property type="term" value="F:hydroxymethylbilane synthase activity"/>
    <property type="evidence" value="ECO:0007669"/>
    <property type="project" value="UniProtKB-UniRule"/>
</dbReference>
<reference evidence="11 12" key="1">
    <citation type="submission" date="2017-12" db="EMBL/GenBank/DDBJ databases">
        <title>The whole genome sequence of the Acidipropionibacterium virtanenii sp. nov. type strain JS278.</title>
        <authorList>
            <person name="Laine P."/>
            <person name="Deptula P."/>
            <person name="Varmanen P."/>
            <person name="Auvinen P."/>
        </authorList>
    </citation>
    <scope>NUCLEOTIDE SEQUENCE [LARGE SCALE GENOMIC DNA]</scope>
    <source>
        <strain evidence="11 12">JS278</strain>
    </source>
</reference>
<protein>
    <recommendedName>
        <fullName evidence="7">Porphobilinogen deaminase</fullName>
        <shortName evidence="7">PBG</shortName>
        <ecNumber evidence="7">2.5.1.61</ecNumber>
    </recommendedName>
    <alternativeName>
        <fullName evidence="7">Hydroxymethylbilane synthase</fullName>
        <shortName evidence="7">HMBS</shortName>
    </alternativeName>
    <alternativeName>
        <fullName evidence="7">Pre-uroporphyrinogen synthase</fullName>
    </alternativeName>
</protein>
<evidence type="ECO:0000256" key="4">
    <source>
        <dbReference type="ARBA" id="ARBA00022679"/>
    </source>
</evidence>
<organism evidence="11 12">
    <name type="scientific">Acidipropionibacterium virtanenii</name>
    <dbReference type="NCBI Taxonomy" id="2057246"/>
    <lineage>
        <taxon>Bacteria</taxon>
        <taxon>Bacillati</taxon>
        <taxon>Actinomycetota</taxon>
        <taxon>Actinomycetes</taxon>
        <taxon>Propionibacteriales</taxon>
        <taxon>Propionibacteriaceae</taxon>
        <taxon>Acidipropionibacterium</taxon>
    </lineage>
</organism>
<dbReference type="Gene3D" id="3.40.190.10">
    <property type="entry name" value="Periplasmic binding protein-like II"/>
    <property type="match status" value="2"/>
</dbReference>
<comment type="cofactor">
    <cofactor evidence="7">
        <name>dipyrromethane</name>
        <dbReference type="ChEBI" id="CHEBI:60342"/>
    </cofactor>
    <text evidence="7">Binds 1 dipyrromethane group covalently.</text>
</comment>
<evidence type="ECO:0000256" key="3">
    <source>
        <dbReference type="ARBA" id="ARBA00011245"/>
    </source>
</evidence>
<keyword evidence="5 7" id="KW-0627">Porphyrin biosynthesis</keyword>
<comment type="subunit">
    <text evidence="3 7">Monomer.</text>
</comment>